<comment type="subunit">
    <text evidence="1">Component of the mitochondrial contact site and cristae organizing system (MICOS) complex.</text>
</comment>
<sequence>MKSLIVPDEPFTPGVLYVGVATLAGSIHARNRILFTCFLLPPTRFLLSLDHYLPSTSHNLSEYFTSLEDACFLPWRRSTP</sequence>
<dbReference type="PANTHER" id="PTHR28268:SF1">
    <property type="entry name" value="MICOS SUBUNIT MIC26"/>
    <property type="match status" value="1"/>
</dbReference>
<dbReference type="EMBL" id="SGPM01000871">
    <property type="protein sequence ID" value="THH14972.1"/>
    <property type="molecule type" value="Genomic_DNA"/>
</dbReference>
<evidence type="ECO:0000256" key="1">
    <source>
        <dbReference type="RuleBase" id="RU363021"/>
    </source>
</evidence>
<dbReference type="InterPro" id="IPR019166">
    <property type="entry name" value="MIC26/MIC27"/>
</dbReference>
<dbReference type="GO" id="GO:0061617">
    <property type="term" value="C:MICOS complex"/>
    <property type="evidence" value="ECO:0007669"/>
    <property type="project" value="UniProtKB-UniRule"/>
</dbReference>
<reference evidence="2 3" key="1">
    <citation type="submission" date="2019-02" db="EMBL/GenBank/DDBJ databases">
        <title>Genome sequencing of the rare red list fungi Antrodiella citrinella (Flaviporus citrinellus).</title>
        <authorList>
            <person name="Buettner E."/>
            <person name="Kellner H."/>
        </authorList>
    </citation>
    <scope>NUCLEOTIDE SEQUENCE [LARGE SCALE GENOMIC DNA]</scope>
    <source>
        <strain evidence="2 3">DSM 108506</strain>
    </source>
</reference>
<keyword evidence="1" id="KW-0496">Mitochondrion</keyword>
<accession>A0A4S4LRG9</accession>
<dbReference type="AlphaFoldDB" id="A0A4S4LRG9"/>
<comment type="subcellular location">
    <subcellularLocation>
        <location evidence="1">Mitochondrion inner membrane</location>
    </subcellularLocation>
</comment>
<evidence type="ECO:0000313" key="3">
    <source>
        <dbReference type="Proteomes" id="UP000308730"/>
    </source>
</evidence>
<dbReference type="PANTHER" id="PTHR28268">
    <property type="entry name" value="MICOS SUBUNIT MIC26"/>
    <property type="match status" value="1"/>
</dbReference>
<keyword evidence="1" id="KW-0472">Membrane</keyword>
<gene>
    <name evidence="2" type="ORF">EUX98_g9534</name>
</gene>
<dbReference type="Pfam" id="PF09769">
    <property type="entry name" value="ApoO"/>
    <property type="match status" value="1"/>
</dbReference>
<keyword evidence="1" id="KW-0999">Mitochondrion inner membrane</keyword>
<dbReference type="OrthoDB" id="2399148at2759"/>
<dbReference type="InterPro" id="IPR033181">
    <property type="entry name" value="Mic26_fungi"/>
</dbReference>
<name>A0A4S4LRG9_9APHY</name>
<protein>
    <recommendedName>
        <fullName evidence="1">MICOS complex subunit</fullName>
    </recommendedName>
</protein>
<dbReference type="GO" id="GO:0042407">
    <property type="term" value="P:cristae formation"/>
    <property type="evidence" value="ECO:0007669"/>
    <property type="project" value="InterPro"/>
</dbReference>
<evidence type="ECO:0000313" key="2">
    <source>
        <dbReference type="EMBL" id="THH14972.1"/>
    </source>
</evidence>
<dbReference type="GO" id="GO:0044284">
    <property type="term" value="C:mitochondrial crista junction"/>
    <property type="evidence" value="ECO:0007669"/>
    <property type="project" value="TreeGrafter"/>
</dbReference>
<dbReference type="Proteomes" id="UP000308730">
    <property type="component" value="Unassembled WGS sequence"/>
</dbReference>
<comment type="function">
    <text evidence="1">Component of the MICOS complex, a large protein complex of the mitochondrial inner membrane that plays crucial roles in the maintenance of crista junctions, inner membrane architecture, and formation of contact sites to the outer membrane.</text>
</comment>
<comment type="caution">
    <text evidence="2">The sequence shown here is derived from an EMBL/GenBank/DDBJ whole genome shotgun (WGS) entry which is preliminary data.</text>
</comment>
<proteinExistence type="predicted"/>
<organism evidence="2 3">
    <name type="scientific">Antrodiella citrinella</name>
    <dbReference type="NCBI Taxonomy" id="2447956"/>
    <lineage>
        <taxon>Eukaryota</taxon>
        <taxon>Fungi</taxon>
        <taxon>Dikarya</taxon>
        <taxon>Basidiomycota</taxon>
        <taxon>Agaricomycotina</taxon>
        <taxon>Agaricomycetes</taxon>
        <taxon>Polyporales</taxon>
        <taxon>Steccherinaceae</taxon>
        <taxon>Antrodiella</taxon>
    </lineage>
</organism>
<keyword evidence="3" id="KW-1185">Reference proteome</keyword>